<evidence type="ECO:0000259" key="1">
    <source>
        <dbReference type="Pfam" id="PF04556"/>
    </source>
</evidence>
<dbReference type="GO" id="GO:0003677">
    <property type="term" value="F:DNA binding"/>
    <property type="evidence" value="ECO:0007669"/>
    <property type="project" value="InterPro"/>
</dbReference>
<gene>
    <name evidence="2" type="ORF">B1R32_10357</name>
</gene>
<evidence type="ECO:0000313" key="3">
    <source>
        <dbReference type="Proteomes" id="UP000237684"/>
    </source>
</evidence>
<dbReference type="RefSeq" id="WP_238596531.1">
    <property type="nucleotide sequence ID" value="NZ_NIGF01000003.1"/>
</dbReference>
<proteinExistence type="predicted"/>
<reference evidence="2 3" key="1">
    <citation type="journal article" date="2018" name="Syst. Appl. Microbiol.">
        <title>Abditibacterium utsteinense sp. nov., the first cultivated member of candidate phylum FBP, isolated from ice-free Antarctic soil samples.</title>
        <authorList>
            <person name="Tahon G."/>
            <person name="Tytgat B."/>
            <person name="Lebbe L."/>
            <person name="Carlier A."/>
            <person name="Willems A."/>
        </authorList>
    </citation>
    <scope>NUCLEOTIDE SEQUENCE [LARGE SCALE GENOMIC DNA]</scope>
    <source>
        <strain evidence="2 3">LMG 29911</strain>
    </source>
</reference>
<dbReference type="GO" id="GO:0009036">
    <property type="term" value="F:type II site-specific deoxyribonuclease activity"/>
    <property type="evidence" value="ECO:0007669"/>
    <property type="project" value="InterPro"/>
</dbReference>
<sequence>MQLFNAEFHLLSSLCDAPNIEGAARQLLRDYPKVVRAFPLLLAWRRQMTLLVDAETARVEVFDFAPKDVLSEIEIERYVRFLGESGLLDLLANIKSVPDYATGVEVGIDTNGRKGRSGNLAVKALTPHIERALENLGDVDFWPERTYAWMRAQGCPLTLDMAGWKWDGAFHSQTTGRWVVMEINHYGTTGSKPAAIANDYIARERELLLLGVGFLWVTDGLAWKAMQPVLKRAFQEIRFVSTIQLARDGLLEHALRSMLGPK</sequence>
<name>A0A2S8SVH6_9BACT</name>
<dbReference type="InParanoid" id="A0A2S8SVH6"/>
<dbReference type="Pfam" id="PF04556">
    <property type="entry name" value="DpnII"/>
    <property type="match status" value="1"/>
</dbReference>
<protein>
    <submittedName>
        <fullName evidence="2">Type II restriction enzyme</fullName>
    </submittedName>
</protein>
<dbReference type="GO" id="GO:0009307">
    <property type="term" value="P:DNA restriction-modification system"/>
    <property type="evidence" value="ECO:0007669"/>
    <property type="project" value="InterPro"/>
</dbReference>
<accession>A0A2S8SVH6</accession>
<keyword evidence="3" id="KW-1185">Reference proteome</keyword>
<dbReference type="InterPro" id="IPR007637">
    <property type="entry name" value="Restrct_endonuc_II_DpnII-like"/>
</dbReference>
<dbReference type="AlphaFoldDB" id="A0A2S8SVH6"/>
<evidence type="ECO:0000313" key="2">
    <source>
        <dbReference type="EMBL" id="PQV64790.1"/>
    </source>
</evidence>
<feature type="domain" description="Restriction endonuclease type II DpnII-like" evidence="1">
    <location>
        <begin position="5"/>
        <end position="252"/>
    </location>
</feature>
<dbReference type="Proteomes" id="UP000237684">
    <property type="component" value="Unassembled WGS sequence"/>
</dbReference>
<comment type="caution">
    <text evidence="2">The sequence shown here is derived from an EMBL/GenBank/DDBJ whole genome shotgun (WGS) entry which is preliminary data.</text>
</comment>
<dbReference type="EMBL" id="NIGF01000003">
    <property type="protein sequence ID" value="PQV64790.1"/>
    <property type="molecule type" value="Genomic_DNA"/>
</dbReference>
<organism evidence="2 3">
    <name type="scientific">Abditibacterium utsteinense</name>
    <dbReference type="NCBI Taxonomy" id="1960156"/>
    <lineage>
        <taxon>Bacteria</taxon>
        <taxon>Pseudomonadati</taxon>
        <taxon>Abditibacteriota</taxon>
        <taxon>Abditibacteriia</taxon>
        <taxon>Abditibacteriales</taxon>
        <taxon>Abditibacteriaceae</taxon>
        <taxon>Abditibacterium</taxon>
    </lineage>
</organism>